<evidence type="ECO:0000313" key="12">
    <source>
        <dbReference type="Proteomes" id="UP001553161"/>
    </source>
</evidence>
<evidence type="ECO:0000256" key="2">
    <source>
        <dbReference type="ARBA" id="ARBA00022448"/>
    </source>
</evidence>
<evidence type="ECO:0000259" key="10">
    <source>
        <dbReference type="Pfam" id="PF04290"/>
    </source>
</evidence>
<dbReference type="InterPro" id="IPR007387">
    <property type="entry name" value="TRAP_DctQ"/>
</dbReference>
<feature type="domain" description="Tripartite ATP-independent periplasmic transporters DctQ component" evidence="10">
    <location>
        <begin position="38"/>
        <end position="166"/>
    </location>
</feature>
<reference evidence="11 12" key="1">
    <citation type="submission" date="2024-07" db="EMBL/GenBank/DDBJ databases">
        <authorList>
            <person name="Kang M."/>
        </authorList>
    </citation>
    <scope>NUCLEOTIDE SEQUENCE [LARGE SCALE GENOMIC DNA]</scope>
    <source>
        <strain evidence="11 12">DFM31</strain>
    </source>
</reference>
<comment type="caution">
    <text evidence="11">The sequence shown here is derived from an EMBL/GenBank/DDBJ whole genome shotgun (WGS) entry which is preliminary data.</text>
</comment>
<comment type="subcellular location">
    <subcellularLocation>
        <location evidence="1 9">Cell inner membrane</location>
        <topology evidence="1 9">Multi-pass membrane protein</topology>
    </subcellularLocation>
</comment>
<evidence type="ECO:0000256" key="7">
    <source>
        <dbReference type="ARBA" id="ARBA00023136"/>
    </source>
</evidence>
<comment type="similarity">
    <text evidence="8 9">Belongs to the TRAP transporter small permease family.</text>
</comment>
<keyword evidence="2 9" id="KW-0813">Transport</keyword>
<feature type="transmembrane region" description="Helical" evidence="9">
    <location>
        <begin position="137"/>
        <end position="159"/>
    </location>
</feature>
<comment type="subunit">
    <text evidence="9">The complex comprises the extracytoplasmic solute receptor protein and the two transmembrane proteins.</text>
</comment>
<keyword evidence="7 9" id="KW-0472">Membrane</keyword>
<evidence type="ECO:0000256" key="6">
    <source>
        <dbReference type="ARBA" id="ARBA00022989"/>
    </source>
</evidence>
<evidence type="ECO:0000256" key="3">
    <source>
        <dbReference type="ARBA" id="ARBA00022475"/>
    </source>
</evidence>
<name>A0ABV3L8W6_9RHOB</name>
<accession>A0ABV3L8W6</accession>
<evidence type="ECO:0000256" key="4">
    <source>
        <dbReference type="ARBA" id="ARBA00022519"/>
    </source>
</evidence>
<comment type="function">
    <text evidence="9">Part of the tripartite ATP-independent periplasmic (TRAP) transport system.</text>
</comment>
<keyword evidence="12" id="KW-1185">Reference proteome</keyword>
<keyword evidence="4 9" id="KW-0997">Cell inner membrane</keyword>
<evidence type="ECO:0000256" key="5">
    <source>
        <dbReference type="ARBA" id="ARBA00022692"/>
    </source>
</evidence>
<keyword evidence="6 9" id="KW-1133">Transmembrane helix</keyword>
<evidence type="ECO:0000313" key="11">
    <source>
        <dbReference type="EMBL" id="MEV8468031.1"/>
    </source>
</evidence>
<keyword evidence="3" id="KW-1003">Cell membrane</keyword>
<dbReference type="EMBL" id="JBFBVU010000021">
    <property type="protein sequence ID" value="MEV8468031.1"/>
    <property type="molecule type" value="Genomic_DNA"/>
</dbReference>
<dbReference type="InterPro" id="IPR055348">
    <property type="entry name" value="DctQ"/>
</dbReference>
<dbReference type="PANTHER" id="PTHR35011:SF4">
    <property type="entry name" value="SLL1102 PROTEIN"/>
    <property type="match status" value="1"/>
</dbReference>
<protein>
    <recommendedName>
        <fullName evidence="9">TRAP transporter small permease protein</fullName>
    </recommendedName>
</protein>
<keyword evidence="5 9" id="KW-0812">Transmembrane</keyword>
<dbReference type="PANTHER" id="PTHR35011">
    <property type="entry name" value="2,3-DIKETO-L-GULONATE TRAP TRANSPORTER SMALL PERMEASE PROTEIN YIAM"/>
    <property type="match status" value="1"/>
</dbReference>
<feature type="transmembrane region" description="Helical" evidence="9">
    <location>
        <begin position="96"/>
        <end position="117"/>
    </location>
</feature>
<dbReference type="Proteomes" id="UP001553161">
    <property type="component" value="Unassembled WGS sequence"/>
</dbReference>
<feature type="transmembrane region" description="Helical" evidence="9">
    <location>
        <begin position="56"/>
        <end position="75"/>
    </location>
</feature>
<feature type="transmembrane region" description="Helical" evidence="9">
    <location>
        <begin position="21"/>
        <end position="44"/>
    </location>
</feature>
<proteinExistence type="inferred from homology"/>
<evidence type="ECO:0000256" key="9">
    <source>
        <dbReference type="RuleBase" id="RU369079"/>
    </source>
</evidence>
<organism evidence="11 12">
    <name type="scientific">Meridianimarinicoccus marinus</name>
    <dbReference type="NCBI Taxonomy" id="3231483"/>
    <lineage>
        <taxon>Bacteria</taxon>
        <taxon>Pseudomonadati</taxon>
        <taxon>Pseudomonadota</taxon>
        <taxon>Alphaproteobacteria</taxon>
        <taxon>Rhodobacterales</taxon>
        <taxon>Paracoccaceae</taxon>
        <taxon>Meridianimarinicoccus</taxon>
    </lineage>
</organism>
<sequence length="174" mass="18932">MARPERGPVVNQLVDVLNRGLLALCTGLFAVMFAGQVTIVLLRYVLGVGFLELQDAVSYAFACLVVLTIPLAMRAGRHVRVDVLRERMPPRWQAGVDRAGHLLLTLPVFALLLVNAWPLVAASWAIHEGSRETGGLAGLFLVKSTVVVLCLLVILIALADLVPLLRRRRAEHGS</sequence>
<evidence type="ECO:0000256" key="1">
    <source>
        <dbReference type="ARBA" id="ARBA00004429"/>
    </source>
</evidence>
<evidence type="ECO:0000256" key="8">
    <source>
        <dbReference type="ARBA" id="ARBA00038436"/>
    </source>
</evidence>
<gene>
    <name evidence="11" type="ORF">AB0T83_14740</name>
</gene>
<dbReference type="Pfam" id="PF04290">
    <property type="entry name" value="DctQ"/>
    <property type="match status" value="1"/>
</dbReference>